<feature type="compositionally biased region" description="Acidic residues" evidence="3">
    <location>
        <begin position="519"/>
        <end position="533"/>
    </location>
</feature>
<proteinExistence type="predicted"/>
<feature type="compositionally biased region" description="Basic and acidic residues" evidence="3">
    <location>
        <begin position="60"/>
        <end position="72"/>
    </location>
</feature>
<feature type="region of interest" description="Disordered" evidence="3">
    <location>
        <begin position="59"/>
        <end position="85"/>
    </location>
</feature>
<protein>
    <recommendedName>
        <fullName evidence="4">SH3 domain-containing protein</fullName>
    </recommendedName>
</protein>
<feature type="compositionally biased region" description="Low complexity" evidence="3">
    <location>
        <begin position="507"/>
        <end position="518"/>
    </location>
</feature>
<evidence type="ECO:0000256" key="1">
    <source>
        <dbReference type="ARBA" id="ARBA00022443"/>
    </source>
</evidence>
<sequence>MDKIPVYDSPESIFRAVQLFDQESLNGIFLFKSAFKELRDAFKKKSPYFKIINSANGSINEKDDNSESESDKQNSTISNEESILPGFPGTQLDSLFYFNQAIEKLNDYSDSLKKLSNSINQFLIQPDAKNDKKQSKKKHRKSKDATQYDDLNESKAKILVPYNTIMGIKEHLKSISPEKEKKSQKIIKKMDEKITNGHCKPLTAIKLITELTELRANPQRPELLKKMNEFYTHFHECMPNVTKSICFRYSFIKKIIHKFQKRNNKLLSNIEPLISTISQKASEINFEKDFIQFVAYKKIIRYDLKCEAFKPINMSHPVFNNFEPSKIRNVIAVPPVYPIAMAKVLISFTASDINEINIVKGKMVLLMEPPDNPWVLVMNPFTRQYGYVPSKYLEIVGNALGIITKEVLSDNGINLLVGDYVAILKLKMNKNAPYLTNFPVSKRRKSALKRSKHNSHCDNLLLESFSNYINETNPTSHEKGDHQNKDEDAESKDEQEKTTNKDEKPNDNLNNNNVVSVEVNDEYDVNEEDEEEDEFKKHDDGSTRSVVTVMGEKTKVSFETVGIISD</sequence>
<feature type="region of interest" description="Disordered" evidence="3">
    <location>
        <begin position="470"/>
        <end position="543"/>
    </location>
</feature>
<feature type="region of interest" description="Disordered" evidence="3">
    <location>
        <begin position="126"/>
        <end position="148"/>
    </location>
</feature>
<name>A0ABR2J0T3_9EUKA</name>
<feature type="compositionally biased region" description="Basic and acidic residues" evidence="3">
    <location>
        <begin position="476"/>
        <end position="506"/>
    </location>
</feature>
<gene>
    <name evidence="5" type="ORF">M9Y10_009053</name>
</gene>
<dbReference type="Gene3D" id="1.20.1270.60">
    <property type="entry name" value="Arfaptin homology (AH) domain/BAR domain"/>
    <property type="match status" value="1"/>
</dbReference>
<dbReference type="InterPro" id="IPR001452">
    <property type="entry name" value="SH3_domain"/>
</dbReference>
<dbReference type="InterPro" id="IPR027267">
    <property type="entry name" value="AH/BAR_dom_sf"/>
</dbReference>
<evidence type="ECO:0000313" key="6">
    <source>
        <dbReference type="Proteomes" id="UP001470230"/>
    </source>
</evidence>
<keyword evidence="6" id="KW-1185">Reference proteome</keyword>
<evidence type="ECO:0000256" key="2">
    <source>
        <dbReference type="PROSITE-ProRule" id="PRU00192"/>
    </source>
</evidence>
<dbReference type="InterPro" id="IPR036028">
    <property type="entry name" value="SH3-like_dom_sf"/>
</dbReference>
<organism evidence="5 6">
    <name type="scientific">Tritrichomonas musculus</name>
    <dbReference type="NCBI Taxonomy" id="1915356"/>
    <lineage>
        <taxon>Eukaryota</taxon>
        <taxon>Metamonada</taxon>
        <taxon>Parabasalia</taxon>
        <taxon>Tritrichomonadida</taxon>
        <taxon>Tritrichomonadidae</taxon>
        <taxon>Tritrichomonas</taxon>
    </lineage>
</organism>
<evidence type="ECO:0000256" key="3">
    <source>
        <dbReference type="SAM" id="MobiDB-lite"/>
    </source>
</evidence>
<dbReference type="Proteomes" id="UP001470230">
    <property type="component" value="Unassembled WGS sequence"/>
</dbReference>
<evidence type="ECO:0000313" key="5">
    <source>
        <dbReference type="EMBL" id="KAK8871140.1"/>
    </source>
</evidence>
<keyword evidence="1 2" id="KW-0728">SH3 domain</keyword>
<dbReference type="Gene3D" id="2.30.30.40">
    <property type="entry name" value="SH3 Domains"/>
    <property type="match status" value="1"/>
</dbReference>
<dbReference type="PROSITE" id="PS50002">
    <property type="entry name" value="SH3"/>
    <property type="match status" value="1"/>
</dbReference>
<dbReference type="EMBL" id="JAPFFF010000014">
    <property type="protein sequence ID" value="KAK8871140.1"/>
    <property type="molecule type" value="Genomic_DNA"/>
</dbReference>
<evidence type="ECO:0000259" key="4">
    <source>
        <dbReference type="PROSITE" id="PS50002"/>
    </source>
</evidence>
<feature type="domain" description="SH3" evidence="4">
    <location>
        <begin position="337"/>
        <end position="398"/>
    </location>
</feature>
<comment type="caution">
    <text evidence="5">The sequence shown here is derived from an EMBL/GenBank/DDBJ whole genome shotgun (WGS) entry which is preliminary data.</text>
</comment>
<accession>A0ABR2J0T3</accession>
<reference evidence="5 6" key="1">
    <citation type="submission" date="2024-04" db="EMBL/GenBank/DDBJ databases">
        <title>Tritrichomonas musculus Genome.</title>
        <authorList>
            <person name="Alves-Ferreira E."/>
            <person name="Grigg M."/>
            <person name="Lorenzi H."/>
            <person name="Galac M."/>
        </authorList>
    </citation>
    <scope>NUCLEOTIDE SEQUENCE [LARGE SCALE GENOMIC DNA]</scope>
    <source>
        <strain evidence="5 6">EAF2021</strain>
    </source>
</reference>
<dbReference type="SUPFAM" id="SSF50044">
    <property type="entry name" value="SH3-domain"/>
    <property type="match status" value="1"/>
</dbReference>